<keyword evidence="2" id="KW-0472">Membrane</keyword>
<feature type="compositionally biased region" description="Basic and acidic residues" evidence="1">
    <location>
        <begin position="360"/>
        <end position="369"/>
    </location>
</feature>
<evidence type="ECO:0000313" key="3">
    <source>
        <dbReference type="EMBL" id="PKK92153.1"/>
    </source>
</evidence>
<sequence length="470" mass="52457">MRPITGNRFSVLKNIDEQPNEGFAEMISRLSLLAFALILVPILSLSAAMAFQINLSGYPEISELFRISEQYNSRISLFGGTSRDVILGNKIHSHDQFDILLPPDYIEGELNLEQREFIRKITSAAGGQKRLHLIYSKGRESFNKLYAIGGLSINKVVITSDGTVIDRHGGLSDAQRRLLRHIPGVDSYWPSFLPLFDVLRGIRFLTQYRDFNLDPATANYYRKAVSTAANDSEMLRRILAIFKNVAEGQPHARDFPGDSKEFITTKVQIREIKSRLDKIFLFSEHPERSEKLLADFGVMDFLKKIHWPEKDYVVARMDLEKLRGKYGLTVEPKGSTIKTNTLASTNTPRQRSTVSATAARSDRKPHNDNTDFAMGLGIPGGNQVTTENQQMASSDTYAETSNSSGNDSTWPEDDEMVADSSAAAPVEEARVEGETNGSDMAESASDGGQDGGFQDPFEDINFEDFNLDDF</sequence>
<keyword evidence="2" id="KW-1133">Transmembrane helix</keyword>
<keyword evidence="2" id="KW-0812">Transmembrane</keyword>
<feature type="region of interest" description="Disordered" evidence="1">
    <location>
        <begin position="338"/>
        <end position="470"/>
    </location>
</feature>
<reference evidence="3 4" key="1">
    <citation type="journal article" date="2017" name="ISME J.">
        <title>Potential for microbial H2 and metal transformations associated with novel bacteria and archaea in deep terrestrial subsurface sediments.</title>
        <authorList>
            <person name="Hernsdorf A.W."/>
            <person name="Amano Y."/>
            <person name="Miyakawa K."/>
            <person name="Ise K."/>
            <person name="Suzuki Y."/>
            <person name="Anantharaman K."/>
            <person name="Probst A."/>
            <person name="Burstein D."/>
            <person name="Thomas B.C."/>
            <person name="Banfield J.F."/>
        </authorList>
    </citation>
    <scope>NUCLEOTIDE SEQUENCE [LARGE SCALE GENOMIC DNA]</scope>
    <source>
        <strain evidence="3">HGW-Wallbacteria-1</strain>
    </source>
</reference>
<dbReference type="EMBL" id="PGXC01000001">
    <property type="protein sequence ID" value="PKK92153.1"/>
    <property type="molecule type" value="Genomic_DNA"/>
</dbReference>
<feature type="compositionally biased region" description="Polar residues" evidence="1">
    <location>
        <begin position="338"/>
        <end position="358"/>
    </location>
</feature>
<feature type="compositionally biased region" description="Acidic residues" evidence="1">
    <location>
        <begin position="456"/>
        <end position="470"/>
    </location>
</feature>
<dbReference type="Proteomes" id="UP000233256">
    <property type="component" value="Unassembled WGS sequence"/>
</dbReference>
<comment type="caution">
    <text evidence="3">The sequence shown here is derived from an EMBL/GenBank/DDBJ whole genome shotgun (WGS) entry which is preliminary data.</text>
</comment>
<feature type="compositionally biased region" description="Polar residues" evidence="1">
    <location>
        <begin position="382"/>
        <end position="409"/>
    </location>
</feature>
<organism evidence="3 4">
    <name type="scientific">Candidatus Wallbacteria bacterium HGW-Wallbacteria-1</name>
    <dbReference type="NCBI Taxonomy" id="2013854"/>
    <lineage>
        <taxon>Bacteria</taxon>
        <taxon>Candidatus Walliibacteriota</taxon>
    </lineage>
</organism>
<evidence type="ECO:0000313" key="4">
    <source>
        <dbReference type="Proteomes" id="UP000233256"/>
    </source>
</evidence>
<dbReference type="AlphaFoldDB" id="A0A2N1PUY7"/>
<protein>
    <recommendedName>
        <fullName evidence="5">Poly A polymerase head domain-containing protein</fullName>
    </recommendedName>
</protein>
<accession>A0A2N1PUY7</accession>
<evidence type="ECO:0000256" key="1">
    <source>
        <dbReference type="SAM" id="MobiDB-lite"/>
    </source>
</evidence>
<feature type="transmembrane region" description="Helical" evidence="2">
    <location>
        <begin position="30"/>
        <end position="51"/>
    </location>
</feature>
<name>A0A2N1PUY7_9BACT</name>
<proteinExistence type="predicted"/>
<evidence type="ECO:0008006" key="5">
    <source>
        <dbReference type="Google" id="ProtNLM"/>
    </source>
</evidence>
<evidence type="ECO:0000256" key="2">
    <source>
        <dbReference type="SAM" id="Phobius"/>
    </source>
</evidence>
<gene>
    <name evidence="3" type="ORF">CVV64_01675</name>
</gene>